<evidence type="ECO:0000313" key="1">
    <source>
        <dbReference type="EMBL" id="MDR6530294.1"/>
    </source>
</evidence>
<dbReference type="EMBL" id="JAVDRL010000003">
    <property type="protein sequence ID" value="MDR6530294.1"/>
    <property type="molecule type" value="Genomic_DNA"/>
</dbReference>
<dbReference type="RefSeq" id="WP_310029784.1">
    <property type="nucleotide sequence ID" value="NZ_JAVDRL010000003.1"/>
</dbReference>
<gene>
    <name evidence="1" type="ORF">J2800_001030</name>
</gene>
<proteinExistence type="predicted"/>
<sequence>MSEPVDYWREVVRRGVLALGFSIQRYGGETWMAAELAGPQDGAVARAAHAAVEVHKMVELEPATAAFAARQALAAKLESGPATRELAVYQGLLAERLWREVKDDPAKRLEALAHPYE</sequence>
<accession>A0ABU1MVT9</accession>
<reference evidence="1 2" key="1">
    <citation type="submission" date="2023-07" db="EMBL/GenBank/DDBJ databases">
        <title>Sorghum-associated microbial communities from plants grown in Nebraska, USA.</title>
        <authorList>
            <person name="Schachtman D."/>
        </authorList>
    </citation>
    <scope>NUCLEOTIDE SEQUENCE [LARGE SCALE GENOMIC DNA]</scope>
    <source>
        <strain evidence="1 2">DS2154</strain>
    </source>
</reference>
<dbReference type="Proteomes" id="UP001262754">
    <property type="component" value="Unassembled WGS sequence"/>
</dbReference>
<organism evidence="1 2">
    <name type="scientific">Caulobacter rhizosphaerae</name>
    <dbReference type="NCBI Taxonomy" id="2010972"/>
    <lineage>
        <taxon>Bacteria</taxon>
        <taxon>Pseudomonadati</taxon>
        <taxon>Pseudomonadota</taxon>
        <taxon>Alphaproteobacteria</taxon>
        <taxon>Caulobacterales</taxon>
        <taxon>Caulobacteraceae</taxon>
        <taxon>Caulobacter</taxon>
    </lineage>
</organism>
<keyword evidence="2" id="KW-1185">Reference proteome</keyword>
<protein>
    <submittedName>
        <fullName evidence="1">Uncharacterized protein</fullName>
    </submittedName>
</protein>
<evidence type="ECO:0000313" key="2">
    <source>
        <dbReference type="Proteomes" id="UP001262754"/>
    </source>
</evidence>
<comment type="caution">
    <text evidence="1">The sequence shown here is derived from an EMBL/GenBank/DDBJ whole genome shotgun (WGS) entry which is preliminary data.</text>
</comment>
<name>A0ABU1MVT9_9CAUL</name>